<name>A0A553P6Z8_TIGCA</name>
<feature type="chain" id="PRO_5021937418" description="ShKT domain-containing protein" evidence="1">
    <location>
        <begin position="20"/>
        <end position="395"/>
    </location>
</feature>
<proteinExistence type="predicted"/>
<sequence>MLILTLVLALNAIKGSASASNFLEVIPGDVSQIPLCQEQAVLQCQRVKIDVDSLFYGRDLTFPLGFTLVKKYEFPGSSVGSRVFSYEAADGCSALMVVDKNKMISGSIDLASGRSFSIDPCGNDHQIWREMNTTRNRRDEENRYKTFSTLNRSGNYRRKNVFRQGVAKISLKIYYTKELKAKVRDINPVLEFVLAEANSIMKNSELAIVFELLCPEQIAISENAHSTSRTFFLAVVRSKRTTDALYDSADLAVVLTSKDFDNFCGEAATINVLNSEFQLFDDSYRLAWVSYKCGRYGNNQYTTPVRRFSSPFLFFSGQRLGSFENDNRRKLMITSFEVAALGNENKKDCKGAQAQCDDIATSYQCNWLKRRGHCRAVSFYFRYTERYCKNSCDRC</sequence>
<accession>A0A553P6Z8</accession>
<dbReference type="Proteomes" id="UP000318571">
    <property type="component" value="Chromosome 3"/>
</dbReference>
<organism evidence="2 3">
    <name type="scientific">Tigriopus californicus</name>
    <name type="common">Marine copepod</name>
    <dbReference type="NCBI Taxonomy" id="6832"/>
    <lineage>
        <taxon>Eukaryota</taxon>
        <taxon>Metazoa</taxon>
        <taxon>Ecdysozoa</taxon>
        <taxon>Arthropoda</taxon>
        <taxon>Crustacea</taxon>
        <taxon>Multicrustacea</taxon>
        <taxon>Hexanauplia</taxon>
        <taxon>Copepoda</taxon>
        <taxon>Harpacticoida</taxon>
        <taxon>Harpacticidae</taxon>
        <taxon>Tigriopus</taxon>
    </lineage>
</organism>
<protein>
    <recommendedName>
        <fullName evidence="4">ShKT domain-containing protein</fullName>
    </recommendedName>
</protein>
<reference evidence="2 3" key="1">
    <citation type="journal article" date="2018" name="Nat. Ecol. Evol.">
        <title>Genomic signatures of mitonuclear coevolution across populations of Tigriopus californicus.</title>
        <authorList>
            <person name="Barreto F.S."/>
            <person name="Watson E.T."/>
            <person name="Lima T.G."/>
            <person name="Willett C.S."/>
            <person name="Edmands S."/>
            <person name="Li W."/>
            <person name="Burton R.S."/>
        </authorList>
    </citation>
    <scope>NUCLEOTIDE SEQUENCE [LARGE SCALE GENOMIC DNA]</scope>
    <source>
        <strain evidence="2 3">San Diego</strain>
    </source>
</reference>
<keyword evidence="3" id="KW-1185">Reference proteome</keyword>
<gene>
    <name evidence="2" type="ORF">TCAL_02228</name>
</gene>
<feature type="signal peptide" evidence="1">
    <location>
        <begin position="1"/>
        <end position="19"/>
    </location>
</feature>
<evidence type="ECO:0008006" key="4">
    <source>
        <dbReference type="Google" id="ProtNLM"/>
    </source>
</evidence>
<keyword evidence="1" id="KW-0732">Signal</keyword>
<evidence type="ECO:0000313" key="3">
    <source>
        <dbReference type="Proteomes" id="UP000318571"/>
    </source>
</evidence>
<comment type="caution">
    <text evidence="2">The sequence shown here is derived from an EMBL/GenBank/DDBJ whole genome shotgun (WGS) entry which is preliminary data.</text>
</comment>
<evidence type="ECO:0000256" key="1">
    <source>
        <dbReference type="SAM" id="SignalP"/>
    </source>
</evidence>
<dbReference type="AlphaFoldDB" id="A0A553P6Z8"/>
<evidence type="ECO:0000313" key="2">
    <source>
        <dbReference type="EMBL" id="TRY73463.1"/>
    </source>
</evidence>
<dbReference type="EMBL" id="VCGU01000007">
    <property type="protein sequence ID" value="TRY73463.1"/>
    <property type="molecule type" value="Genomic_DNA"/>
</dbReference>